<reference evidence="1 2" key="1">
    <citation type="submission" date="2023-08" db="EMBL/GenBank/DDBJ databases">
        <title>Complete Genome Sequence of Pseudomonas entomophila TVIN A01.</title>
        <authorList>
            <person name="Shelke T."/>
            <person name="Mahar N.S."/>
            <person name="Gupta I."/>
            <person name="Gupta V."/>
        </authorList>
    </citation>
    <scope>NUCLEOTIDE SEQUENCE [LARGE SCALE GENOMIC DNA]</scope>
    <source>
        <strain evidence="1 2">TVIN-A01</strain>
    </source>
</reference>
<dbReference type="GeneID" id="51821224"/>
<accession>A0ABY9QXB2</accession>
<proteinExistence type="predicted"/>
<dbReference type="EMBL" id="CP132921">
    <property type="protein sequence ID" value="WMW07835.1"/>
    <property type="molecule type" value="Genomic_DNA"/>
</dbReference>
<gene>
    <name evidence="1" type="ORF">RAH46_10995</name>
</gene>
<dbReference type="RefSeq" id="WP_011534787.1">
    <property type="nucleotide sequence ID" value="NZ_CP132921.1"/>
</dbReference>
<protein>
    <submittedName>
        <fullName evidence="1">Uncharacterized protein</fullName>
    </submittedName>
</protein>
<organism evidence="1 2">
    <name type="scientific">Pseudomonas entomophila</name>
    <dbReference type="NCBI Taxonomy" id="312306"/>
    <lineage>
        <taxon>Bacteria</taxon>
        <taxon>Pseudomonadati</taxon>
        <taxon>Pseudomonadota</taxon>
        <taxon>Gammaproteobacteria</taxon>
        <taxon>Pseudomonadales</taxon>
        <taxon>Pseudomonadaceae</taxon>
        <taxon>Pseudomonas</taxon>
    </lineage>
</organism>
<dbReference type="Proteomes" id="UP001183127">
    <property type="component" value="Chromosome"/>
</dbReference>
<name>A0ABY9QXB2_9PSED</name>
<keyword evidence="2" id="KW-1185">Reference proteome</keyword>
<evidence type="ECO:0000313" key="2">
    <source>
        <dbReference type="Proteomes" id="UP001183127"/>
    </source>
</evidence>
<sequence>MDVRLTGVQRDQSSITLIGDGDNSPSMRSTKLGAYGSILYISAAGERSHATVIQGGNGFGVKLGRPRRLAVATGCLGDTAL</sequence>
<evidence type="ECO:0000313" key="1">
    <source>
        <dbReference type="EMBL" id="WMW07835.1"/>
    </source>
</evidence>